<dbReference type="Gene3D" id="3.50.50.60">
    <property type="entry name" value="FAD/NAD(P)-binding domain"/>
    <property type="match status" value="2"/>
</dbReference>
<evidence type="ECO:0000313" key="5">
    <source>
        <dbReference type="Proteomes" id="UP000014500"/>
    </source>
</evidence>
<dbReference type="PANTHER" id="PTHR21178">
    <property type="entry name" value="CILIA- AND FLAGELLA-ASSOCIATED PROTEIN 61"/>
    <property type="match status" value="1"/>
</dbReference>
<organism evidence="4 5">
    <name type="scientific">Strigamia maritima</name>
    <name type="common">European centipede</name>
    <name type="synonym">Geophilus maritimus</name>
    <dbReference type="NCBI Taxonomy" id="126957"/>
    <lineage>
        <taxon>Eukaryota</taxon>
        <taxon>Metazoa</taxon>
        <taxon>Ecdysozoa</taxon>
        <taxon>Arthropoda</taxon>
        <taxon>Myriapoda</taxon>
        <taxon>Chilopoda</taxon>
        <taxon>Pleurostigmophora</taxon>
        <taxon>Geophilomorpha</taxon>
        <taxon>Linotaeniidae</taxon>
        <taxon>Strigamia</taxon>
    </lineage>
</organism>
<evidence type="ECO:0000313" key="4">
    <source>
        <dbReference type="EnsemblMetazoa" id="SMAR009572-PA"/>
    </source>
</evidence>
<feature type="compositionally biased region" description="Pro residues" evidence="1">
    <location>
        <begin position="360"/>
        <end position="370"/>
    </location>
</feature>
<reference evidence="4" key="2">
    <citation type="submission" date="2015-02" db="UniProtKB">
        <authorList>
            <consortium name="EnsemblMetazoa"/>
        </authorList>
    </citation>
    <scope>IDENTIFICATION</scope>
</reference>
<feature type="domain" description="Cilia- and flagella-associated protein 61 N-terminal" evidence="2">
    <location>
        <begin position="79"/>
        <end position="327"/>
    </location>
</feature>
<dbReference type="EMBL" id="JH431920">
    <property type="status" value="NOT_ANNOTATED_CDS"/>
    <property type="molecule type" value="Genomic_DNA"/>
</dbReference>
<dbReference type="STRING" id="126957.T1J7D1"/>
<dbReference type="Pfam" id="PF16092">
    <property type="entry name" value="CFAP61_N"/>
    <property type="match status" value="1"/>
</dbReference>
<evidence type="ECO:0000259" key="2">
    <source>
        <dbReference type="Pfam" id="PF16092"/>
    </source>
</evidence>
<dbReference type="InterPro" id="IPR032151">
    <property type="entry name" value="CFAP61_N"/>
</dbReference>
<dbReference type="InterPro" id="IPR056299">
    <property type="entry name" value="CFAP61_dimer"/>
</dbReference>
<proteinExistence type="predicted"/>
<keyword evidence="5" id="KW-1185">Reference proteome</keyword>
<feature type="domain" description="CFAP61 dimerisation" evidence="3">
    <location>
        <begin position="1023"/>
        <end position="1141"/>
    </location>
</feature>
<dbReference type="Pfam" id="PF23150">
    <property type="entry name" value="CFAP61_dimer"/>
    <property type="match status" value="1"/>
</dbReference>
<dbReference type="HOGENOM" id="CLU_003251_0_0_1"/>
<evidence type="ECO:0000259" key="3">
    <source>
        <dbReference type="Pfam" id="PF23150"/>
    </source>
</evidence>
<dbReference type="AlphaFoldDB" id="T1J7D1"/>
<dbReference type="PANTHER" id="PTHR21178:SF8">
    <property type="entry name" value="CILIA- AND FLAGELLA-ASSOCIATED PROTEIN 61"/>
    <property type="match status" value="1"/>
</dbReference>
<dbReference type="Proteomes" id="UP000014500">
    <property type="component" value="Unassembled WGS sequence"/>
</dbReference>
<dbReference type="PhylomeDB" id="T1J7D1"/>
<dbReference type="InterPro" id="IPR038884">
    <property type="entry name" value="CFAP61"/>
</dbReference>
<evidence type="ECO:0000256" key="1">
    <source>
        <dbReference type="SAM" id="MobiDB-lite"/>
    </source>
</evidence>
<accession>T1J7D1</accession>
<protein>
    <submittedName>
        <fullName evidence="4">Uncharacterized protein</fullName>
    </submittedName>
</protein>
<dbReference type="OMA" id="ANDLWLH"/>
<dbReference type="InterPro" id="IPR036188">
    <property type="entry name" value="FAD/NAD-bd_sf"/>
</dbReference>
<dbReference type="SUPFAM" id="SSF51905">
    <property type="entry name" value="FAD/NAD(P)-binding domain"/>
    <property type="match status" value="1"/>
</dbReference>
<dbReference type="eggNOG" id="ENOG502QSEC">
    <property type="taxonomic scope" value="Eukaryota"/>
</dbReference>
<feature type="region of interest" description="Disordered" evidence="1">
    <location>
        <begin position="337"/>
        <end position="370"/>
    </location>
</feature>
<dbReference type="EnsemblMetazoa" id="SMAR009572-RA">
    <property type="protein sequence ID" value="SMAR009572-PA"/>
    <property type="gene ID" value="SMAR009572"/>
</dbReference>
<reference evidence="5" key="1">
    <citation type="submission" date="2011-05" db="EMBL/GenBank/DDBJ databases">
        <authorList>
            <person name="Richards S.R."/>
            <person name="Qu J."/>
            <person name="Jiang H."/>
            <person name="Jhangiani S.N."/>
            <person name="Agravi P."/>
            <person name="Goodspeed R."/>
            <person name="Gross S."/>
            <person name="Mandapat C."/>
            <person name="Jackson L."/>
            <person name="Mathew T."/>
            <person name="Pu L."/>
            <person name="Thornton R."/>
            <person name="Saada N."/>
            <person name="Wilczek-Boney K.B."/>
            <person name="Lee S."/>
            <person name="Kovar C."/>
            <person name="Wu Y."/>
            <person name="Scherer S.E."/>
            <person name="Worley K.C."/>
            <person name="Muzny D.M."/>
            <person name="Gibbs R."/>
        </authorList>
    </citation>
    <scope>NUCLEOTIDE SEQUENCE</scope>
    <source>
        <strain evidence="5">Brora</strain>
    </source>
</reference>
<name>T1J7D1_STRMM</name>
<sequence>MSLDGSDTAKLAEKSSVQLTQRPTFVPTLEKDEKKVVEYFLENLSNLNRTTDYDTSSDSDSDSEIDEVIHTINLKRCQLRRTEIDDVPKIQKLKKMWSNKLFGKQNIYNLIEKSLLSVTLENRHAKSFLAYAAFYDYPSSIPNLNQNQFDEWLKNYLDPNMTPLNTVFLNYAVTVRSHELLCISELIKAMFRVFVDVKYVGLIDTRQGPEDIKLSDIFSHSYTNFKPLVIRICNREDLVPKLRIRPALVEDNDDLVELFGKQINDLQKHYGEYFLAELIEQQKDELDYCLVAEIKPREIVGFISISKNVDAELLNGQYMLQPFNELRQVWLKPKVHQEEPPSSKPKAKIVITKKPTSEKPTPPPPPVPSEPLPPFSVFTIHLFMMTEEHELRYMELIEAGFKFFPEKEFCAISINCWSSGTPFLSKFTRVTPRSNVTLRQELYVLHRWGLIKNYSVRFARNTDIPSVTKFIHNIDVKTKLINDLTAFCNNLPNEDGKALQVFILECFSQIVGVAIICGEEDIEFLRANYNVEDFIYFGLHRREDHAQVLHFVLNPLFTHLARNFIKEIFRLGNRTCLYHRIYSTSEYDKTGSMSAAAEFLPITDRIKVEIASEKLGLNLASSRTESIKNDFALTFISKKYVFETKTVIRAKVVIVGASNTAFATIKQFIETPFISMLNLYLISPFDLPKERGDDQQKISDIMIPIDPTSALANLRPPFIRMYVRLVKGWMTEIDREKKCIVINNEFELPYNFLVLCCGKQFQIPRAFMPYSNMIKMMTVNNHEDVAVVETRVAEMLERKLFIFGSNSRIIVYGSTFEAVSFVEGLLELGVPAENIVFVESGDLKREHCLQNKIFQNVVSMTLKKCGVQYLPGYIIDMSTVIKKETAYIFQKTPVGVTLISPDNITITVKHCPLLVCFSEKDVRRETFLSINNSSLVYDSGLIIDHEFRTNDPWILAAGPMTLFTRRFRTVSDKRLHQLSSNVIGKHASCWFLLAIQMLHVFAPGVRQFSNTHYTTDAADLLHNFTAPISIHGQLPRKLQYFHICRNGDCVNYTLPGNRAVAREISTGNMLHFHQPFIHFHIGDNGFVESITCISENPINIRLWVKVHGQHNDTLNHLIPKYDSGQIPDLEAYFSEPWCAALLHDRFSEFLYEANHIFGGKVELSKDLIDYFKAFSSGKKSWTREARRNMEEHFRPLGAYTEMEDLLLSYLHYNRNLLPMYILPGTITVRKKGKE</sequence>